<dbReference type="SUPFAM" id="SSF54001">
    <property type="entry name" value="Cysteine proteinases"/>
    <property type="match status" value="1"/>
</dbReference>
<proteinExistence type="predicted"/>
<name>A0A132F3X9_9BURK</name>
<feature type="chain" id="PRO_5007291353" description="Lipoprotein" evidence="1">
    <location>
        <begin position="24"/>
        <end position="186"/>
    </location>
</feature>
<dbReference type="RefSeq" id="WP_060298316.1">
    <property type="nucleotide sequence ID" value="NZ_LPJX01000026.1"/>
</dbReference>
<organism evidence="2 3">
    <name type="scientific">Burkholderia pseudomultivorans</name>
    <dbReference type="NCBI Taxonomy" id="1207504"/>
    <lineage>
        <taxon>Bacteria</taxon>
        <taxon>Pseudomonadati</taxon>
        <taxon>Pseudomonadota</taxon>
        <taxon>Betaproteobacteria</taxon>
        <taxon>Burkholderiales</taxon>
        <taxon>Burkholderiaceae</taxon>
        <taxon>Burkholderia</taxon>
        <taxon>Burkholderia cepacia complex</taxon>
    </lineage>
</organism>
<accession>A0A132F3X9</accession>
<sequence>MTNTFIRTLAWTLPIACGLASCAASGQTAPVQCDQPLAQRLTQAALASPAAVKQDGSLYGMARWTPATRARYLGLTFPGLLSCAYTVSAIFREACHPIGQLASVTSVDAALSRWRKIDDADDLKPGDVVFWRPRRNGVLPCPNTHWHVGIAVGDGRTVDNDWWSGKPETHSVSRVCSTFAYARRAP</sequence>
<evidence type="ECO:0000256" key="1">
    <source>
        <dbReference type="SAM" id="SignalP"/>
    </source>
</evidence>
<evidence type="ECO:0008006" key="4">
    <source>
        <dbReference type="Google" id="ProtNLM"/>
    </source>
</evidence>
<feature type="signal peptide" evidence="1">
    <location>
        <begin position="1"/>
        <end position="23"/>
    </location>
</feature>
<comment type="caution">
    <text evidence="2">The sequence shown here is derived from an EMBL/GenBank/DDBJ whole genome shotgun (WGS) entry which is preliminary data.</text>
</comment>
<dbReference type="AlphaFoldDB" id="A0A132F3X9"/>
<reference evidence="2 3" key="1">
    <citation type="submission" date="2015-11" db="EMBL/GenBank/DDBJ databases">
        <title>Expanding the genomic diversity of Burkholderia species for the development of highly accurate diagnostics.</title>
        <authorList>
            <person name="Sahl J."/>
            <person name="Keim P."/>
            <person name="Wagner D."/>
        </authorList>
    </citation>
    <scope>NUCLEOTIDE SEQUENCE [LARGE SCALE GENOMIC DNA]</scope>
    <source>
        <strain evidence="2 3">MSMB574WGS</strain>
    </source>
</reference>
<keyword evidence="1" id="KW-0732">Signal</keyword>
<dbReference type="Proteomes" id="UP000061512">
    <property type="component" value="Unassembled WGS sequence"/>
</dbReference>
<dbReference type="Gene3D" id="3.90.1720.10">
    <property type="entry name" value="endopeptidase domain like (from Nostoc punctiforme)"/>
    <property type="match status" value="1"/>
</dbReference>
<dbReference type="EMBL" id="LPJX01000026">
    <property type="protein sequence ID" value="KWF68167.1"/>
    <property type="molecule type" value="Genomic_DNA"/>
</dbReference>
<gene>
    <name evidence="2" type="ORF">WT57_15000</name>
</gene>
<evidence type="ECO:0000313" key="3">
    <source>
        <dbReference type="Proteomes" id="UP000061512"/>
    </source>
</evidence>
<protein>
    <recommendedName>
        <fullName evidence="4">Lipoprotein</fullName>
    </recommendedName>
</protein>
<dbReference type="PROSITE" id="PS51257">
    <property type="entry name" value="PROKAR_LIPOPROTEIN"/>
    <property type="match status" value="1"/>
</dbReference>
<evidence type="ECO:0000313" key="2">
    <source>
        <dbReference type="EMBL" id="KWF68167.1"/>
    </source>
</evidence>
<dbReference type="InterPro" id="IPR038765">
    <property type="entry name" value="Papain-like_cys_pep_sf"/>
</dbReference>